<feature type="region of interest" description="Disordered" evidence="4">
    <location>
        <begin position="676"/>
        <end position="747"/>
    </location>
</feature>
<evidence type="ECO:0000259" key="5">
    <source>
        <dbReference type="Pfam" id="PF24922"/>
    </source>
</evidence>
<feature type="region of interest" description="Disordered" evidence="4">
    <location>
        <begin position="1"/>
        <end position="76"/>
    </location>
</feature>
<dbReference type="PANTHER" id="PTHR46093:SF4">
    <property type="entry name" value="GALACTOSE OXIDASE_KELCH REPEAT SUPERFAMILY PROTEIN"/>
    <property type="match status" value="1"/>
</dbReference>
<organism evidence="6 7">
    <name type="scientific">Sphagnum jensenii</name>
    <dbReference type="NCBI Taxonomy" id="128206"/>
    <lineage>
        <taxon>Eukaryota</taxon>
        <taxon>Viridiplantae</taxon>
        <taxon>Streptophyta</taxon>
        <taxon>Embryophyta</taxon>
        <taxon>Bryophyta</taxon>
        <taxon>Sphagnophytina</taxon>
        <taxon>Sphagnopsida</taxon>
        <taxon>Sphagnales</taxon>
        <taxon>Sphagnaceae</taxon>
        <taxon>Sphagnum</taxon>
    </lineage>
</organism>
<keyword evidence="3" id="KW-0175">Coiled coil</keyword>
<keyword evidence="7" id="KW-1185">Reference proteome</keyword>
<evidence type="ECO:0000313" key="7">
    <source>
        <dbReference type="Proteomes" id="UP001497522"/>
    </source>
</evidence>
<keyword evidence="2" id="KW-0677">Repeat</keyword>
<feature type="region of interest" description="Disordered" evidence="4">
    <location>
        <begin position="184"/>
        <end position="208"/>
    </location>
</feature>
<evidence type="ECO:0000256" key="3">
    <source>
        <dbReference type="SAM" id="Coils"/>
    </source>
</evidence>
<evidence type="ECO:0000313" key="6">
    <source>
        <dbReference type="EMBL" id="CAK9858396.1"/>
    </source>
</evidence>
<feature type="compositionally biased region" description="Gly residues" evidence="4">
    <location>
        <begin position="25"/>
        <end position="35"/>
    </location>
</feature>
<keyword evidence="1" id="KW-0880">Kelch repeat</keyword>
<dbReference type="Pfam" id="PF24681">
    <property type="entry name" value="Kelch_KLHDC2_KLHL20_DRC7"/>
    <property type="match status" value="1"/>
</dbReference>
<feature type="coiled-coil region" evidence="3">
    <location>
        <begin position="783"/>
        <end position="887"/>
    </location>
</feature>
<dbReference type="Gene3D" id="2.120.10.80">
    <property type="entry name" value="Kelch-type beta propeller"/>
    <property type="match status" value="2"/>
</dbReference>
<dbReference type="Pfam" id="PF24922">
    <property type="entry name" value="ACBP4_C"/>
    <property type="match status" value="1"/>
</dbReference>
<dbReference type="Proteomes" id="UP001497522">
    <property type="component" value="Chromosome 1"/>
</dbReference>
<sequence length="932" mass="100815">MEDAEKQQQQGGGGADDADGRKEGGGGGGGGGGRGAARDGFPSGFSGYLRKEKKGGKFGASEVVHGEKQKKKKMRRVGILGASGRWMEENAVHLQCPFTQPSPDLHSSKETVGIPEMKDMERSRKTSGPVAAIPETRSPVHHQLGGGMPNGKLMADEEEEDSSYYPELRSRLVMDCSSVLERVRNRKKEEEEEEDAPSSSSSKKKVMMREEKKLRYGADHGFVSPSSRTKTQLQFAREEVFSSATTPSPIWTAVHPHGKKPEPRSYHAATIVGRKMLVTGGNTASGSTNDVQILHLGKMMWSGIVEAGPSTPTQGGMPKSVRRQRLPACKGHSMISWGKTVLLVAGDMDPIGDQTEVWSFDLQTRLWTKIAAKGEIPAARSGQSVTRAGSILIMFGGEDSKGHKMNDLHILDLKSLMWLPLHTTSCRGTGPSPRSKHVAAMYDDRFLLIFGGASKSKPLNDIYALDFETMEWSRLKNKGPSPSPRAGHAGVLVGDKWYIVGGESRGFGVLDSLVLDIAKMAWSIAAIAPPNSVLANQGLSLVPFQRKGKVFLIAFGGHGNKASNEVQVLYIPPSEYLTPASPPRSSSAGLAAELSESRGSAAAAAAASVVPYSSLRGAGIPCACVKVSKTQQQLPVIDHHNHHHHSSPFQAMEDMSISGLIPLRKRFSLMHTAAAAAKETSIRQRDASSKSMEGSSSVMSTPSQDSKSSLEAMVFDSSEQTGSARRRSSASEANANTPTSRNTGYLSEAFRTTLDGNSDIELLMELQDADSVNQRAFLINRIQRKFEKKLAAAVRKNERTEGELAAAVRGKEEAEKNLASVLNSKQKMELQLASALEAEQELKDRVAAAEQAQEDSNNLCNVVHAENLRLEHDLAFLKAVVEDTQKELQTTRGVLAGERSRAFQLQVEIFELKQKLSTNDAPQLVSPLPPQG</sequence>
<evidence type="ECO:0000256" key="1">
    <source>
        <dbReference type="ARBA" id="ARBA00022441"/>
    </source>
</evidence>
<protein>
    <recommendedName>
        <fullName evidence="5">Acyl-CoA-binding domain-containing protein</fullName>
    </recommendedName>
</protein>
<gene>
    <name evidence="6" type="ORF">CSSPJE1EN2_LOCUS1391</name>
</gene>
<evidence type="ECO:0000256" key="2">
    <source>
        <dbReference type="ARBA" id="ARBA00022737"/>
    </source>
</evidence>
<name>A0ABP1A790_9BRYO</name>
<accession>A0ABP1A790</accession>
<feature type="domain" description="Acyl-CoA-binding" evidence="5">
    <location>
        <begin position="846"/>
        <end position="920"/>
    </location>
</feature>
<dbReference type="EMBL" id="OZ023702">
    <property type="protein sequence ID" value="CAK9858396.1"/>
    <property type="molecule type" value="Genomic_DNA"/>
</dbReference>
<dbReference type="InterPro" id="IPR015915">
    <property type="entry name" value="Kelch-typ_b-propeller"/>
</dbReference>
<dbReference type="SUPFAM" id="SSF117281">
    <property type="entry name" value="Kelch motif"/>
    <property type="match status" value="2"/>
</dbReference>
<proteinExistence type="predicted"/>
<feature type="region of interest" description="Disordered" evidence="4">
    <location>
        <begin position="97"/>
        <end position="132"/>
    </location>
</feature>
<reference evidence="6 7" key="1">
    <citation type="submission" date="2024-03" db="EMBL/GenBank/DDBJ databases">
        <authorList>
            <consortium name="ELIXIR-Norway"/>
            <consortium name="Elixir Norway"/>
        </authorList>
    </citation>
    <scope>NUCLEOTIDE SEQUENCE [LARGE SCALE GENOMIC DNA]</scope>
</reference>
<dbReference type="PANTHER" id="PTHR46093">
    <property type="entry name" value="ACYL-COA-BINDING DOMAIN-CONTAINING PROTEIN 5"/>
    <property type="match status" value="1"/>
</dbReference>
<feature type="compositionally biased region" description="Low complexity" evidence="4">
    <location>
        <begin position="689"/>
        <end position="703"/>
    </location>
</feature>
<dbReference type="InterPro" id="IPR056819">
    <property type="entry name" value="ACBP4-6_C"/>
</dbReference>
<evidence type="ECO:0000256" key="4">
    <source>
        <dbReference type="SAM" id="MobiDB-lite"/>
    </source>
</evidence>